<keyword evidence="4" id="KW-1185">Reference proteome</keyword>
<dbReference type="AlphaFoldDB" id="A0AAW1Q953"/>
<sequence>MWTPLALLTLAVNMIHTKPVPEEEGFKAFTGAGASLLGDGADGVATGVFQDQAADLDAQAAGYLDNVDRLQQEHDARAAQHLAEKRQREAQLQAEAEERAKQEQAEREERIKREQAEREERARRGEDMADMNIGTHETVEVLDPGLVPHKAQAVLDTGNAGHTLITVYFARRLGLVDAAGMPRESGSRTIQVQGVVAGASERVHTMHITYILKGKKIHCIAGVTEARFGCDLLISRREIMEFEADGYRFTAR</sequence>
<accession>A0AAW1Q953</accession>
<reference evidence="3 4" key="1">
    <citation type="journal article" date="2024" name="Nat. Commun.">
        <title>Phylogenomics reveals the evolutionary origins of lichenization in chlorophyte algae.</title>
        <authorList>
            <person name="Puginier C."/>
            <person name="Libourel C."/>
            <person name="Otte J."/>
            <person name="Skaloud P."/>
            <person name="Haon M."/>
            <person name="Grisel S."/>
            <person name="Petersen M."/>
            <person name="Berrin J.G."/>
            <person name="Delaux P.M."/>
            <person name="Dal Grande F."/>
            <person name="Keller J."/>
        </authorList>
    </citation>
    <scope>NUCLEOTIDE SEQUENCE [LARGE SCALE GENOMIC DNA]</scope>
    <source>
        <strain evidence="3 4">SAG 2043</strain>
    </source>
</reference>
<gene>
    <name evidence="3" type="ORF">WJX72_007010</name>
</gene>
<feature type="chain" id="PRO_5043878450" evidence="2">
    <location>
        <begin position="18"/>
        <end position="252"/>
    </location>
</feature>
<dbReference type="Proteomes" id="UP001489004">
    <property type="component" value="Unassembled WGS sequence"/>
</dbReference>
<feature type="signal peptide" evidence="2">
    <location>
        <begin position="1"/>
        <end position="17"/>
    </location>
</feature>
<evidence type="ECO:0000313" key="4">
    <source>
        <dbReference type="Proteomes" id="UP001489004"/>
    </source>
</evidence>
<evidence type="ECO:0000256" key="2">
    <source>
        <dbReference type="SAM" id="SignalP"/>
    </source>
</evidence>
<evidence type="ECO:0000313" key="3">
    <source>
        <dbReference type="EMBL" id="KAK9816912.1"/>
    </source>
</evidence>
<comment type="caution">
    <text evidence="3">The sequence shown here is derived from an EMBL/GenBank/DDBJ whole genome shotgun (WGS) entry which is preliminary data.</text>
</comment>
<protein>
    <submittedName>
        <fullName evidence="3">Uncharacterized protein</fullName>
    </submittedName>
</protein>
<feature type="compositionally biased region" description="Basic and acidic residues" evidence="1">
    <location>
        <begin position="96"/>
        <end position="124"/>
    </location>
</feature>
<keyword evidence="2" id="KW-0732">Signal</keyword>
<evidence type="ECO:0000256" key="1">
    <source>
        <dbReference type="SAM" id="MobiDB-lite"/>
    </source>
</evidence>
<name>A0AAW1Q953_9CHLO</name>
<organism evidence="3 4">
    <name type="scientific">[Myrmecia] bisecta</name>
    <dbReference type="NCBI Taxonomy" id="41462"/>
    <lineage>
        <taxon>Eukaryota</taxon>
        <taxon>Viridiplantae</taxon>
        <taxon>Chlorophyta</taxon>
        <taxon>core chlorophytes</taxon>
        <taxon>Trebouxiophyceae</taxon>
        <taxon>Trebouxiales</taxon>
        <taxon>Trebouxiaceae</taxon>
        <taxon>Myrmecia</taxon>
    </lineage>
</organism>
<proteinExistence type="predicted"/>
<feature type="region of interest" description="Disordered" evidence="1">
    <location>
        <begin position="79"/>
        <end position="124"/>
    </location>
</feature>
<dbReference type="EMBL" id="JALJOR010000005">
    <property type="protein sequence ID" value="KAK9816912.1"/>
    <property type="molecule type" value="Genomic_DNA"/>
</dbReference>
<feature type="compositionally biased region" description="Basic and acidic residues" evidence="1">
    <location>
        <begin position="79"/>
        <end position="89"/>
    </location>
</feature>